<dbReference type="CDD" id="cd02517">
    <property type="entry name" value="CMP-KDO-Synthetase"/>
    <property type="match status" value="1"/>
</dbReference>
<evidence type="ECO:0000256" key="2">
    <source>
        <dbReference type="ARBA" id="ARBA00022679"/>
    </source>
</evidence>
<evidence type="ECO:0000256" key="1">
    <source>
        <dbReference type="ARBA" id="ARBA00004370"/>
    </source>
</evidence>
<dbReference type="HAMAP" id="MF_00057">
    <property type="entry name" value="KdsB"/>
    <property type="match status" value="1"/>
</dbReference>
<dbReference type="GO" id="GO:0008690">
    <property type="term" value="F:3-deoxy-manno-octulosonate cytidylyltransferase activity"/>
    <property type="evidence" value="ECO:0007669"/>
    <property type="project" value="UniProtKB-UniRule"/>
</dbReference>
<dbReference type="GO" id="GO:0009103">
    <property type="term" value="P:lipopolysaccharide biosynthetic process"/>
    <property type="evidence" value="ECO:0007669"/>
    <property type="project" value="UniProtKB-UniRule"/>
</dbReference>
<dbReference type="InterPro" id="IPR003329">
    <property type="entry name" value="Cytidylyl_trans"/>
</dbReference>
<dbReference type="PANTHER" id="PTHR42866:SF2">
    <property type="entry name" value="3-DEOXY-MANNO-OCTULOSONATE CYTIDYLYLTRANSFERASE, MITOCHONDRIAL"/>
    <property type="match status" value="1"/>
</dbReference>
<evidence type="ECO:0000256" key="5">
    <source>
        <dbReference type="HAMAP-Rule" id="MF_00057"/>
    </source>
</evidence>
<name>A0A7V2WUE7_LEUMU</name>
<keyword evidence="5" id="KW-0963">Cytoplasm</keyword>
<organism evidence="6">
    <name type="scientific">Leucothrix mucor</name>
    <dbReference type="NCBI Taxonomy" id="45248"/>
    <lineage>
        <taxon>Bacteria</taxon>
        <taxon>Pseudomonadati</taxon>
        <taxon>Pseudomonadota</taxon>
        <taxon>Gammaproteobacteria</taxon>
        <taxon>Thiotrichales</taxon>
        <taxon>Thiotrichaceae</taxon>
        <taxon>Leucothrix</taxon>
    </lineage>
</organism>
<comment type="caution">
    <text evidence="6">The sequence shown here is derived from an EMBL/GenBank/DDBJ whole genome shotgun (WGS) entry which is preliminary data.</text>
</comment>
<comment type="catalytic activity">
    <reaction evidence="5">
        <text>3-deoxy-alpha-D-manno-oct-2-ulosonate + CTP = CMP-3-deoxy-beta-D-manno-octulosonate + diphosphate</text>
        <dbReference type="Rhea" id="RHEA:23448"/>
        <dbReference type="ChEBI" id="CHEBI:33019"/>
        <dbReference type="ChEBI" id="CHEBI:37563"/>
        <dbReference type="ChEBI" id="CHEBI:85986"/>
        <dbReference type="ChEBI" id="CHEBI:85987"/>
        <dbReference type="EC" id="2.7.7.38"/>
    </reaction>
</comment>
<comment type="similarity">
    <text evidence="5">Belongs to the KdsB family.</text>
</comment>
<dbReference type="EMBL" id="DRMS01000114">
    <property type="protein sequence ID" value="HFC91714.1"/>
    <property type="molecule type" value="Genomic_DNA"/>
</dbReference>
<evidence type="ECO:0000313" key="6">
    <source>
        <dbReference type="EMBL" id="HFC91714.1"/>
    </source>
</evidence>
<comment type="pathway">
    <text evidence="5">Nucleotide-sugar biosynthesis; CMP-3-deoxy-D-manno-octulosonate biosynthesis; CMP-3-deoxy-D-manno-octulosonate from 3-deoxy-D-manno-octulosonate and CTP: step 1/1.</text>
</comment>
<proteinExistence type="inferred from homology"/>
<dbReference type="NCBIfam" id="NF003952">
    <property type="entry name" value="PRK05450.1-5"/>
    <property type="match status" value="1"/>
</dbReference>
<dbReference type="AlphaFoldDB" id="A0A7V2WUE7"/>
<dbReference type="NCBIfam" id="NF009905">
    <property type="entry name" value="PRK13368.1"/>
    <property type="match status" value="1"/>
</dbReference>
<dbReference type="UniPathway" id="UPA00358">
    <property type="reaction ID" value="UER00476"/>
</dbReference>
<protein>
    <recommendedName>
        <fullName evidence="5">3-deoxy-manno-octulosonate cytidylyltransferase</fullName>
        <ecNumber evidence="5">2.7.7.38</ecNumber>
    </recommendedName>
    <alternativeName>
        <fullName evidence="5">CMP-2-keto-3-deoxyoctulosonic acid synthase</fullName>
        <shortName evidence="5">CKS</shortName>
        <shortName evidence="5">CMP-KDO synthase</shortName>
    </alternativeName>
</protein>
<dbReference type="FunFam" id="3.90.550.10:FF:000011">
    <property type="entry name" value="3-deoxy-manno-octulosonate cytidylyltransferase"/>
    <property type="match status" value="1"/>
</dbReference>
<keyword evidence="4 5" id="KW-0448">Lipopolysaccharide biosynthesis</keyword>
<dbReference type="InterPro" id="IPR029044">
    <property type="entry name" value="Nucleotide-diphossugar_trans"/>
</dbReference>
<dbReference type="Gene3D" id="3.90.550.10">
    <property type="entry name" value="Spore Coat Polysaccharide Biosynthesis Protein SpsA, Chain A"/>
    <property type="match status" value="1"/>
</dbReference>
<dbReference type="InterPro" id="IPR004528">
    <property type="entry name" value="KdsB"/>
</dbReference>
<reference evidence="6" key="1">
    <citation type="journal article" date="2020" name="mSystems">
        <title>Genome- and Community-Level Interaction Insights into Carbon Utilization and Element Cycling Functions of Hydrothermarchaeota in Hydrothermal Sediment.</title>
        <authorList>
            <person name="Zhou Z."/>
            <person name="Liu Y."/>
            <person name="Xu W."/>
            <person name="Pan J."/>
            <person name="Luo Z.H."/>
            <person name="Li M."/>
        </authorList>
    </citation>
    <scope>NUCLEOTIDE SEQUENCE [LARGE SCALE GENOMIC DNA]</scope>
    <source>
        <strain evidence="6">HyVt-493</strain>
    </source>
</reference>
<comment type="function">
    <text evidence="5">Activates KDO (a required 8-carbon sugar) for incorporation into bacterial lipopolysaccharide in Gram-negative bacteria.</text>
</comment>
<dbReference type="Pfam" id="PF02348">
    <property type="entry name" value="CTP_transf_3"/>
    <property type="match status" value="1"/>
</dbReference>
<keyword evidence="3 5" id="KW-0548">Nucleotidyltransferase</keyword>
<dbReference type="PANTHER" id="PTHR42866">
    <property type="entry name" value="3-DEOXY-MANNO-OCTULOSONATE CYTIDYLYLTRANSFERASE"/>
    <property type="match status" value="1"/>
</dbReference>
<dbReference type="NCBIfam" id="NF003950">
    <property type="entry name" value="PRK05450.1-3"/>
    <property type="match status" value="1"/>
</dbReference>
<accession>A0A7V2WUE7</accession>
<dbReference type="SUPFAM" id="SSF53448">
    <property type="entry name" value="Nucleotide-diphospho-sugar transferases"/>
    <property type="match status" value="1"/>
</dbReference>
<keyword evidence="2 5" id="KW-0808">Transferase</keyword>
<dbReference type="Proteomes" id="UP000885750">
    <property type="component" value="Unassembled WGS sequence"/>
</dbReference>
<evidence type="ECO:0000256" key="3">
    <source>
        <dbReference type="ARBA" id="ARBA00022695"/>
    </source>
</evidence>
<gene>
    <name evidence="5" type="primary">kdsB</name>
    <name evidence="6" type="ORF">ENJ51_02755</name>
</gene>
<dbReference type="NCBIfam" id="TIGR00466">
    <property type="entry name" value="kdsB"/>
    <property type="match status" value="1"/>
</dbReference>
<dbReference type="GO" id="GO:0016020">
    <property type="term" value="C:membrane"/>
    <property type="evidence" value="ECO:0007669"/>
    <property type="project" value="UniProtKB-SubCell"/>
</dbReference>
<dbReference type="EC" id="2.7.7.38" evidence="5"/>
<sequence length="252" mass="28063">MQNTVLVIPSRFGSTRLPGKPLRLIAGKPMIQHVYERALESDFKTIIVATEDQKIQSCCEGFGATVCMTSNQHETGSDRLAEVAQIYGWSDDTIVVNLQGDEPLTPIANLYQVATNLANNPEASMATLATPILDAKQITDPNVVKVVMDKEGLALYFSRAPIPFQRDAGEFDRSDYALRHIGLYAYRVSYLKAFATRESCPLENLEKLEQLRAMWHGDRLHVEIAKEVPGHGVDTEEDLIAVERLMLSNLSE</sequence>
<dbReference type="GO" id="GO:0033468">
    <property type="term" value="P:CMP-keto-3-deoxy-D-manno-octulosonic acid biosynthetic process"/>
    <property type="evidence" value="ECO:0007669"/>
    <property type="project" value="UniProtKB-UniRule"/>
</dbReference>
<dbReference type="GO" id="GO:0005829">
    <property type="term" value="C:cytosol"/>
    <property type="evidence" value="ECO:0007669"/>
    <property type="project" value="TreeGrafter"/>
</dbReference>
<comment type="subcellular location">
    <subcellularLocation>
        <location evidence="5">Cytoplasm</location>
    </subcellularLocation>
    <subcellularLocation>
        <location evidence="1">Membrane</location>
    </subcellularLocation>
</comment>
<evidence type="ECO:0000256" key="4">
    <source>
        <dbReference type="ARBA" id="ARBA00022985"/>
    </source>
</evidence>